<gene>
    <name evidence="1" type="ORF">NGM29_15100</name>
</gene>
<dbReference type="RefSeq" id="WP_254157234.1">
    <property type="nucleotide sequence ID" value="NZ_CP100355.1"/>
</dbReference>
<keyword evidence="2" id="KW-1185">Reference proteome</keyword>
<proteinExistence type="predicted"/>
<name>A0A9E7N7E9_9EURY</name>
<evidence type="ECO:0000313" key="2">
    <source>
        <dbReference type="Proteomes" id="UP001056855"/>
    </source>
</evidence>
<reference evidence="1" key="1">
    <citation type="submission" date="2022-06" db="EMBL/GenBank/DDBJ databases">
        <title>Diverse halophilic archaea isolated from saline environments.</title>
        <authorList>
            <person name="Cui H.-L."/>
        </authorList>
    </citation>
    <scope>NUCLEOTIDE SEQUENCE</scope>
    <source>
        <strain evidence="1">WLHS1</strain>
    </source>
</reference>
<protein>
    <submittedName>
        <fullName evidence="1">Uncharacterized protein</fullName>
    </submittedName>
</protein>
<dbReference type="InterPro" id="IPR055945">
    <property type="entry name" value="DUF7523"/>
</dbReference>
<accession>A0A9E7N7E9</accession>
<evidence type="ECO:0000313" key="1">
    <source>
        <dbReference type="EMBL" id="UTF53087.1"/>
    </source>
</evidence>
<dbReference type="AlphaFoldDB" id="A0A9E7N7E9"/>
<organism evidence="1 2">
    <name type="scientific">Natronosalvus rutilus</name>
    <dbReference type="NCBI Taxonomy" id="2953753"/>
    <lineage>
        <taxon>Archaea</taxon>
        <taxon>Methanobacteriati</taxon>
        <taxon>Methanobacteriota</taxon>
        <taxon>Stenosarchaea group</taxon>
        <taxon>Halobacteria</taxon>
        <taxon>Halobacteriales</taxon>
        <taxon>Natrialbaceae</taxon>
        <taxon>Natronosalvus</taxon>
    </lineage>
</organism>
<dbReference type="GeneID" id="73291400"/>
<sequence length="163" mass="16689">MSLAAETRRAVDAHPFLHTALRADVVNYTAAARFLAVDDETDAVATALRRYGDELEALGPSDRSVRVRMQSGVGPVDDNGEALLAVGSTVFGTGADSSAYTAIVATGEVDARAVSTALASLSIAGIEVVAAGFEAETLVVAVERLDGANAVRAVEGALETALK</sequence>
<dbReference type="Pfam" id="PF24367">
    <property type="entry name" value="DUF7523"/>
    <property type="match status" value="1"/>
</dbReference>
<dbReference type="EMBL" id="CP100355">
    <property type="protein sequence ID" value="UTF53087.1"/>
    <property type="molecule type" value="Genomic_DNA"/>
</dbReference>
<dbReference type="KEGG" id="sawl:NGM29_15100"/>
<dbReference type="Proteomes" id="UP001056855">
    <property type="component" value="Chromosome"/>
</dbReference>